<dbReference type="EMBL" id="WIWS01000099">
    <property type="protein sequence ID" value="KAF3207576.1"/>
    <property type="molecule type" value="Genomic_DNA"/>
</dbReference>
<gene>
    <name evidence="3" type="ORF">TWF106_011711</name>
</gene>
<evidence type="ECO:0000313" key="3">
    <source>
        <dbReference type="EMBL" id="KAF3207576.1"/>
    </source>
</evidence>
<name>A0A7C8UE57_ORBOL</name>
<keyword evidence="2" id="KW-0732">Signal</keyword>
<evidence type="ECO:0000256" key="1">
    <source>
        <dbReference type="SAM" id="MobiDB-lite"/>
    </source>
</evidence>
<sequence length="107" mass="11093">MYTPTLQRLSAFGCTIGLLISLTSALPVPNNPPPQTKPINAKAVDSRNGFLGSIIDVVTGLGDLLSIPKTAPTTSLPPVDLPVNTGETGLNIGRDSDISPNTTIDIL</sequence>
<accession>A0A7C8UE57</accession>
<evidence type="ECO:0000256" key="2">
    <source>
        <dbReference type="SAM" id="SignalP"/>
    </source>
</evidence>
<reference evidence="3 4" key="1">
    <citation type="submission" date="2019-06" db="EMBL/GenBank/DDBJ databases">
        <authorList>
            <person name="Palmer J.M."/>
        </authorList>
    </citation>
    <scope>NUCLEOTIDE SEQUENCE [LARGE SCALE GENOMIC DNA]</scope>
    <source>
        <strain evidence="3 4">TWF106</strain>
    </source>
</reference>
<dbReference type="Proteomes" id="UP000472727">
    <property type="component" value="Unassembled WGS sequence"/>
</dbReference>
<proteinExistence type="predicted"/>
<dbReference type="AlphaFoldDB" id="A0A7C8UE57"/>
<protein>
    <submittedName>
        <fullName evidence="3">Uncharacterized protein</fullName>
    </submittedName>
</protein>
<feature type="chain" id="PRO_5028853792" evidence="2">
    <location>
        <begin position="26"/>
        <end position="107"/>
    </location>
</feature>
<evidence type="ECO:0000313" key="4">
    <source>
        <dbReference type="Proteomes" id="UP000472727"/>
    </source>
</evidence>
<organism evidence="3 4">
    <name type="scientific">Orbilia oligospora</name>
    <name type="common">Nematode-trapping fungus</name>
    <name type="synonym">Arthrobotrys oligospora</name>
    <dbReference type="NCBI Taxonomy" id="2813651"/>
    <lineage>
        <taxon>Eukaryota</taxon>
        <taxon>Fungi</taxon>
        <taxon>Dikarya</taxon>
        <taxon>Ascomycota</taxon>
        <taxon>Pezizomycotina</taxon>
        <taxon>Orbiliomycetes</taxon>
        <taxon>Orbiliales</taxon>
        <taxon>Orbiliaceae</taxon>
        <taxon>Orbilia</taxon>
    </lineage>
</organism>
<feature type="signal peptide" evidence="2">
    <location>
        <begin position="1"/>
        <end position="25"/>
    </location>
</feature>
<comment type="caution">
    <text evidence="3">The sequence shown here is derived from an EMBL/GenBank/DDBJ whole genome shotgun (WGS) entry which is preliminary data.</text>
</comment>
<feature type="region of interest" description="Disordered" evidence="1">
    <location>
        <begin position="75"/>
        <end position="96"/>
    </location>
</feature>